<dbReference type="GO" id="GO:0016887">
    <property type="term" value="F:ATP hydrolysis activity"/>
    <property type="evidence" value="ECO:0007669"/>
    <property type="project" value="InterPro"/>
</dbReference>
<evidence type="ECO:0000256" key="9">
    <source>
        <dbReference type="ARBA" id="ARBA00041133"/>
    </source>
</evidence>
<dbReference type="InterPro" id="IPR013611">
    <property type="entry name" value="Transp-assoc_OB_typ2"/>
</dbReference>
<feature type="domain" description="ABC transporter" evidence="17">
    <location>
        <begin position="6"/>
        <end position="257"/>
    </location>
</feature>
<dbReference type="Gene3D" id="3.40.50.300">
    <property type="entry name" value="P-loop containing nucleotide triphosphate hydrolases"/>
    <property type="match status" value="1"/>
</dbReference>
<sequence length="376" mass="41212">MTSYDVQLDGITKRFDDVVAVDDVSLDIEEGKFLTLLGPSGCGKTTLLRCIDGFETPTEGEVYIDGERVTDVPPFERDTSMVFQSYALFPHMTVGENVAFGLQMKGLPDERADGGSSGGGLKSLAKRTGSEEIDARVAEILELVELPDYQDREIDELSGGQQQRVALARALVTQPTVLLLDEPLGALDLKLRKNMQVELKNLQEELGTTFVYVTHDQEEALTMSDEIAVMNDGHLEQLGTATEIYEQPETEFVADFIGETNLVRGAYAETQEGPVVESDGLSFRVPREPAADGEVSFAVRPEKIRLGSEAQGLDNAFEAEVVDEIYKGNLGKFVVELENGKTLTVDMQITDRGEYLSTGRTVTVGWSVDNVVVLTR</sequence>
<dbReference type="SUPFAM" id="SSF50331">
    <property type="entry name" value="MOP-like"/>
    <property type="match status" value="1"/>
</dbReference>
<dbReference type="SMART" id="SM00382">
    <property type="entry name" value="AAA"/>
    <property type="match status" value="1"/>
</dbReference>
<evidence type="ECO:0000256" key="14">
    <source>
        <dbReference type="ARBA" id="ARBA00061029"/>
    </source>
</evidence>
<dbReference type="PANTHER" id="PTHR42781:SF4">
    <property type="entry name" value="SPERMIDINE_PUTRESCINE IMPORT ATP-BINDING PROTEIN POTA"/>
    <property type="match status" value="1"/>
</dbReference>
<dbReference type="Pfam" id="PF08402">
    <property type="entry name" value="TOBE_2"/>
    <property type="match status" value="1"/>
</dbReference>
<evidence type="ECO:0000256" key="6">
    <source>
        <dbReference type="ARBA" id="ARBA00038307"/>
    </source>
</evidence>
<evidence type="ECO:0000256" key="5">
    <source>
        <dbReference type="ARBA" id="ARBA00022840"/>
    </source>
</evidence>
<dbReference type="Pfam" id="PF00005">
    <property type="entry name" value="ABC_tran"/>
    <property type="match status" value="1"/>
</dbReference>
<keyword evidence="4" id="KW-0547">Nucleotide-binding</keyword>
<accession>A0A8U0HXY2</accession>
<evidence type="ECO:0000256" key="13">
    <source>
        <dbReference type="ARBA" id="ARBA00053454"/>
    </source>
</evidence>
<organism evidence="18 19">
    <name type="scientific">Halorussus limi</name>
    <dbReference type="NCBI Taxonomy" id="2938695"/>
    <lineage>
        <taxon>Archaea</taxon>
        <taxon>Methanobacteriati</taxon>
        <taxon>Methanobacteriota</taxon>
        <taxon>Stenosarchaea group</taxon>
        <taxon>Halobacteria</taxon>
        <taxon>Halobacteriales</taxon>
        <taxon>Haladaptataceae</taxon>
        <taxon>Halorussus</taxon>
    </lineage>
</organism>
<evidence type="ECO:0000313" key="19">
    <source>
        <dbReference type="Proteomes" id="UP000830729"/>
    </source>
</evidence>
<evidence type="ECO:0000256" key="2">
    <source>
        <dbReference type="ARBA" id="ARBA00022448"/>
    </source>
</evidence>
<dbReference type="Gene3D" id="2.40.50.100">
    <property type="match status" value="1"/>
</dbReference>
<dbReference type="InterPro" id="IPR003439">
    <property type="entry name" value="ABC_transporter-like_ATP-bd"/>
</dbReference>
<dbReference type="RefSeq" id="WP_248651446.1">
    <property type="nucleotide sequence ID" value="NZ_CP096659.1"/>
</dbReference>
<dbReference type="EMBL" id="CP096659">
    <property type="protein sequence ID" value="UPV75404.1"/>
    <property type="molecule type" value="Genomic_DNA"/>
</dbReference>
<proteinExistence type="inferred from homology"/>
<comment type="subunit">
    <text evidence="15">The complex is composed of two ATP-binding proteins (XacJ and XacK), two transmembrane proteins (XacH and XacI) and a solute-binding protein (XacG).</text>
</comment>
<name>A0A8U0HXY2_9EURY</name>
<dbReference type="FunFam" id="3.40.50.300:FF:000042">
    <property type="entry name" value="Maltose/maltodextrin ABC transporter, ATP-binding protein"/>
    <property type="match status" value="1"/>
</dbReference>
<keyword evidence="3" id="KW-0500">Molybdenum</keyword>
<dbReference type="InterPro" id="IPR027417">
    <property type="entry name" value="P-loop_NTPase"/>
</dbReference>
<dbReference type="PROSITE" id="PS00211">
    <property type="entry name" value="ABC_TRANSPORTER_1"/>
    <property type="match status" value="1"/>
</dbReference>
<dbReference type="EC" id="7.5.2.13" evidence="16"/>
<evidence type="ECO:0000256" key="1">
    <source>
        <dbReference type="ARBA" id="ARBA00004202"/>
    </source>
</evidence>
<evidence type="ECO:0000313" key="18">
    <source>
        <dbReference type="EMBL" id="UPV75404.1"/>
    </source>
</evidence>
<evidence type="ECO:0000256" key="16">
    <source>
        <dbReference type="ARBA" id="ARBA00066315"/>
    </source>
</evidence>
<evidence type="ECO:0000256" key="3">
    <source>
        <dbReference type="ARBA" id="ARBA00022505"/>
    </source>
</evidence>
<evidence type="ECO:0000256" key="8">
    <source>
        <dbReference type="ARBA" id="ARBA00039025"/>
    </source>
</evidence>
<reference evidence="18 19" key="1">
    <citation type="submission" date="2022-04" db="EMBL/GenBank/DDBJ databases">
        <title>Diverse halophilic archaea isolated from saline environments.</title>
        <authorList>
            <person name="Cui H.-L."/>
        </authorList>
    </citation>
    <scope>NUCLEOTIDE SEQUENCE [LARGE SCALE GENOMIC DNA]</scope>
    <source>
        <strain evidence="18 19">XZYJT49</strain>
    </source>
</reference>
<gene>
    <name evidence="18" type="ORF">M0R89_04885</name>
</gene>
<dbReference type="GO" id="GO:1901238">
    <property type="term" value="F:ABC-type tungstate transporter activity"/>
    <property type="evidence" value="ECO:0007669"/>
    <property type="project" value="UniProtKB-EC"/>
</dbReference>
<evidence type="ECO:0000256" key="10">
    <source>
        <dbReference type="ARBA" id="ARBA00047936"/>
    </source>
</evidence>
<comment type="subcellular location">
    <subcellularLocation>
        <location evidence="1">Cell membrane</location>
        <topology evidence="1">Peripheral membrane protein</topology>
    </subcellularLocation>
</comment>
<dbReference type="SUPFAM" id="SSF52540">
    <property type="entry name" value="P-loop containing nucleoside triphosphate hydrolases"/>
    <property type="match status" value="1"/>
</dbReference>
<comment type="function">
    <text evidence="13">Part of the ABC transporter complex XacGHIJK involved in the uptake of xylose and arabinose. Responsible for energy coupling to the transport system.</text>
</comment>
<evidence type="ECO:0000256" key="11">
    <source>
        <dbReference type="ARBA" id="ARBA00050355"/>
    </source>
</evidence>
<evidence type="ECO:0000256" key="12">
    <source>
        <dbReference type="ARBA" id="ARBA00051890"/>
    </source>
</evidence>
<dbReference type="GeneID" id="72184510"/>
<evidence type="ECO:0000256" key="4">
    <source>
        <dbReference type="ARBA" id="ARBA00022741"/>
    </source>
</evidence>
<dbReference type="InterPro" id="IPR003593">
    <property type="entry name" value="AAA+_ATPase"/>
</dbReference>
<evidence type="ECO:0000259" key="17">
    <source>
        <dbReference type="PROSITE" id="PS50893"/>
    </source>
</evidence>
<dbReference type="Proteomes" id="UP000830729">
    <property type="component" value="Chromosome"/>
</dbReference>
<dbReference type="EC" id="7.3.2.6" evidence="8"/>
<dbReference type="GO" id="GO:0043190">
    <property type="term" value="C:ATP-binding cassette (ABC) transporter complex"/>
    <property type="evidence" value="ECO:0007669"/>
    <property type="project" value="InterPro"/>
</dbReference>
<dbReference type="PANTHER" id="PTHR42781">
    <property type="entry name" value="SPERMIDINE/PUTRESCINE IMPORT ATP-BINDING PROTEIN POTA"/>
    <property type="match status" value="1"/>
</dbReference>
<dbReference type="AlphaFoldDB" id="A0A8U0HXY2"/>
<comment type="similarity">
    <text evidence="14">Belongs to the ABC transporter superfamily. Carbohydrate uptake transporter-1 (CUT1) (TC 3.A.1.1) family.</text>
</comment>
<comment type="catalytic activity">
    <reaction evidence="11">
        <text>D-xylose(out) + ATP + H2O = D-xylose(in) + ADP + phosphate + H(+)</text>
        <dbReference type="Rhea" id="RHEA:29899"/>
        <dbReference type="ChEBI" id="CHEBI:15377"/>
        <dbReference type="ChEBI" id="CHEBI:15378"/>
        <dbReference type="ChEBI" id="CHEBI:30616"/>
        <dbReference type="ChEBI" id="CHEBI:43474"/>
        <dbReference type="ChEBI" id="CHEBI:53455"/>
        <dbReference type="ChEBI" id="CHEBI:456216"/>
        <dbReference type="EC" id="7.5.2.13"/>
    </reaction>
    <physiologicalReaction direction="left-to-right" evidence="11">
        <dbReference type="Rhea" id="RHEA:29900"/>
    </physiologicalReaction>
</comment>
<dbReference type="InterPro" id="IPR008995">
    <property type="entry name" value="Mo/tungstate-bd_C_term_dom"/>
</dbReference>
<comment type="subunit">
    <text evidence="7">The complex is composed of two ATP-binding proteins (WtpC), two transmembrane proteins (WtpB) and a solute-binding protein (WtpA).</text>
</comment>
<dbReference type="InterPro" id="IPR017871">
    <property type="entry name" value="ABC_transporter-like_CS"/>
</dbReference>
<dbReference type="InterPro" id="IPR050093">
    <property type="entry name" value="ABC_SmlMolc_Importer"/>
</dbReference>
<dbReference type="KEGG" id="halx:M0R89_04885"/>
<keyword evidence="19" id="KW-1185">Reference proteome</keyword>
<protein>
    <recommendedName>
        <fullName evidence="9">Molybdate/tungstate import ATP-binding protein WtpC</fullName>
        <ecNumber evidence="8">7.3.2.6</ecNumber>
        <ecNumber evidence="16">7.5.2.13</ecNumber>
    </recommendedName>
</protein>
<comment type="similarity">
    <text evidence="6">Belongs to the ABC transporter superfamily. Sulfate/tungstate importer (TC 3.A.1.6) family.</text>
</comment>
<evidence type="ECO:0000256" key="7">
    <source>
        <dbReference type="ARBA" id="ARBA00038781"/>
    </source>
</evidence>
<dbReference type="PROSITE" id="PS50893">
    <property type="entry name" value="ABC_TRANSPORTER_2"/>
    <property type="match status" value="1"/>
</dbReference>
<comment type="catalytic activity">
    <reaction evidence="12">
        <text>L-arabinose(out) + ATP + H2O = L-arabinose(in) + ADP + phosphate + H(+)</text>
        <dbReference type="Rhea" id="RHEA:30007"/>
        <dbReference type="ChEBI" id="CHEBI:15377"/>
        <dbReference type="ChEBI" id="CHEBI:15378"/>
        <dbReference type="ChEBI" id="CHEBI:17535"/>
        <dbReference type="ChEBI" id="CHEBI:30616"/>
        <dbReference type="ChEBI" id="CHEBI:43474"/>
        <dbReference type="ChEBI" id="CHEBI:456216"/>
        <dbReference type="EC" id="7.5.2.13"/>
    </reaction>
    <physiologicalReaction direction="left-to-right" evidence="12">
        <dbReference type="Rhea" id="RHEA:30008"/>
    </physiologicalReaction>
</comment>
<comment type="catalytic activity">
    <reaction evidence="10">
        <text>tungstate(in) + ATP + H2O = tungstate(out) + ADP + phosphate + H(+)</text>
        <dbReference type="Rhea" id="RHEA:35027"/>
        <dbReference type="ChEBI" id="CHEBI:15377"/>
        <dbReference type="ChEBI" id="CHEBI:15378"/>
        <dbReference type="ChEBI" id="CHEBI:30616"/>
        <dbReference type="ChEBI" id="CHEBI:43474"/>
        <dbReference type="ChEBI" id="CHEBI:46502"/>
        <dbReference type="ChEBI" id="CHEBI:456216"/>
        <dbReference type="EC" id="7.3.2.6"/>
    </reaction>
</comment>
<dbReference type="GO" id="GO:0005524">
    <property type="term" value="F:ATP binding"/>
    <property type="evidence" value="ECO:0007669"/>
    <property type="project" value="UniProtKB-KW"/>
</dbReference>
<evidence type="ECO:0000256" key="15">
    <source>
        <dbReference type="ARBA" id="ARBA00065962"/>
    </source>
</evidence>
<keyword evidence="5 18" id="KW-0067">ATP-binding</keyword>
<keyword evidence="2" id="KW-0813">Transport</keyword>